<dbReference type="GO" id="GO:0016020">
    <property type="term" value="C:membrane"/>
    <property type="evidence" value="ECO:0007669"/>
    <property type="project" value="UniProtKB-SubCell"/>
</dbReference>
<protein>
    <submittedName>
        <fullName evidence="9">MFS general substrate transporter</fullName>
    </submittedName>
</protein>
<feature type="transmembrane region" description="Helical" evidence="7">
    <location>
        <begin position="328"/>
        <end position="351"/>
    </location>
</feature>
<dbReference type="PANTHER" id="PTHR43791">
    <property type="entry name" value="PERMEASE-RELATED"/>
    <property type="match status" value="1"/>
</dbReference>
<keyword evidence="3 7" id="KW-0812">Transmembrane</keyword>
<evidence type="ECO:0000256" key="4">
    <source>
        <dbReference type="ARBA" id="ARBA00022989"/>
    </source>
</evidence>
<evidence type="ECO:0000259" key="8">
    <source>
        <dbReference type="PROSITE" id="PS50850"/>
    </source>
</evidence>
<evidence type="ECO:0000256" key="1">
    <source>
        <dbReference type="ARBA" id="ARBA00004141"/>
    </source>
</evidence>
<keyword evidence="10" id="KW-1185">Reference proteome</keyword>
<dbReference type="SUPFAM" id="SSF103473">
    <property type="entry name" value="MFS general substrate transporter"/>
    <property type="match status" value="1"/>
</dbReference>
<sequence length="502" mass="55586">MVADTKELEIGNGAASLDTSVVSAHAHVRDNAWIKLMTKLRWYPQDMPSEEKSLILKLDLSILIFGCLSFFTKYLDQQSLTNAYVSGMKEDLGLYGKEINYLTATFWASYCTFMIPACYFLTHYPANLVLPILEVGWGFSTFGLAWAQNVDTVYAMRFLTGLFECCSFTGTIYVIGSWYKPTEVGRRVALFFIASPLGTMFAGYLQAAAYTNLNGVHGLAGWRWLFIVDAIITIPISLLGFFVFPDVPSRKKPRFLTTSDHTFAQKRLAGLTAPPQLRLSRNIFRRVFSNWHWYIFVLQWTIMDQNFLPGGQPFSLYLKAKSNIYSVVQINTIPTIVTAVSVVIAITAGIVADRTGRFWLPSYLITLPLIVGTSLLVAWDVGESGRLAGFILTGFEGAMSPLTMGWATVTMAGDAEERAVVTASMNAIGQGIMAGTQVAQYSATSAPNFHSGFSSNLATSILQLALITVILWLSKRDKERGVNHPRDDDPSNIEPVVVVEKL</sequence>
<dbReference type="Pfam" id="PF07690">
    <property type="entry name" value="MFS_1"/>
    <property type="match status" value="1"/>
</dbReference>
<comment type="similarity">
    <text evidence="6">Belongs to the major facilitator superfamily. Allantoate permease family.</text>
</comment>
<dbReference type="FunFam" id="1.20.1250.20:FF:000065">
    <property type="entry name" value="Putative MFS pantothenate transporter"/>
    <property type="match status" value="1"/>
</dbReference>
<dbReference type="PANTHER" id="PTHR43791:SF39">
    <property type="entry name" value="TRANSPORTER LIZ1_SEO1, PUTATIVE (AFU_ORTHOLOGUE AFUA_3G00980)-RELATED"/>
    <property type="match status" value="1"/>
</dbReference>
<feature type="transmembrane region" description="Helical" evidence="7">
    <location>
        <begin position="154"/>
        <end position="176"/>
    </location>
</feature>
<feature type="transmembrane region" description="Helical" evidence="7">
    <location>
        <begin position="358"/>
        <end position="379"/>
    </location>
</feature>
<organism evidence="9 10">
    <name type="scientific">Melanomma pulvis-pyrius CBS 109.77</name>
    <dbReference type="NCBI Taxonomy" id="1314802"/>
    <lineage>
        <taxon>Eukaryota</taxon>
        <taxon>Fungi</taxon>
        <taxon>Dikarya</taxon>
        <taxon>Ascomycota</taxon>
        <taxon>Pezizomycotina</taxon>
        <taxon>Dothideomycetes</taxon>
        <taxon>Pleosporomycetidae</taxon>
        <taxon>Pleosporales</taxon>
        <taxon>Melanommataceae</taxon>
        <taxon>Melanomma</taxon>
    </lineage>
</organism>
<dbReference type="AlphaFoldDB" id="A0A6A6X1P2"/>
<feature type="transmembrane region" description="Helical" evidence="7">
    <location>
        <begin position="188"/>
        <end position="210"/>
    </location>
</feature>
<dbReference type="Proteomes" id="UP000799757">
    <property type="component" value="Unassembled WGS sequence"/>
</dbReference>
<evidence type="ECO:0000313" key="9">
    <source>
        <dbReference type="EMBL" id="KAF2789827.1"/>
    </source>
</evidence>
<keyword evidence="2" id="KW-0813">Transport</keyword>
<dbReference type="PROSITE" id="PS50850">
    <property type="entry name" value="MFS"/>
    <property type="match status" value="1"/>
</dbReference>
<feature type="transmembrane region" description="Helical" evidence="7">
    <location>
        <begin position="128"/>
        <end position="148"/>
    </location>
</feature>
<evidence type="ECO:0000256" key="6">
    <source>
        <dbReference type="ARBA" id="ARBA00037968"/>
    </source>
</evidence>
<dbReference type="InterPro" id="IPR020846">
    <property type="entry name" value="MFS_dom"/>
</dbReference>
<feature type="transmembrane region" description="Helical" evidence="7">
    <location>
        <begin position="99"/>
        <end position="121"/>
    </location>
</feature>
<dbReference type="GO" id="GO:0022857">
    <property type="term" value="F:transmembrane transporter activity"/>
    <property type="evidence" value="ECO:0007669"/>
    <property type="project" value="InterPro"/>
</dbReference>
<reference evidence="9" key="1">
    <citation type="journal article" date="2020" name="Stud. Mycol.">
        <title>101 Dothideomycetes genomes: a test case for predicting lifestyles and emergence of pathogens.</title>
        <authorList>
            <person name="Haridas S."/>
            <person name="Albert R."/>
            <person name="Binder M."/>
            <person name="Bloem J."/>
            <person name="Labutti K."/>
            <person name="Salamov A."/>
            <person name="Andreopoulos B."/>
            <person name="Baker S."/>
            <person name="Barry K."/>
            <person name="Bills G."/>
            <person name="Bluhm B."/>
            <person name="Cannon C."/>
            <person name="Castanera R."/>
            <person name="Culley D."/>
            <person name="Daum C."/>
            <person name="Ezra D."/>
            <person name="Gonzalez J."/>
            <person name="Henrissat B."/>
            <person name="Kuo A."/>
            <person name="Liang C."/>
            <person name="Lipzen A."/>
            <person name="Lutzoni F."/>
            <person name="Magnuson J."/>
            <person name="Mondo S."/>
            <person name="Nolan M."/>
            <person name="Ohm R."/>
            <person name="Pangilinan J."/>
            <person name="Park H.-J."/>
            <person name="Ramirez L."/>
            <person name="Alfaro M."/>
            <person name="Sun H."/>
            <person name="Tritt A."/>
            <person name="Yoshinaga Y."/>
            <person name="Zwiers L.-H."/>
            <person name="Turgeon B."/>
            <person name="Goodwin S."/>
            <person name="Spatafora J."/>
            <person name="Crous P."/>
            <person name="Grigoriev I."/>
        </authorList>
    </citation>
    <scope>NUCLEOTIDE SEQUENCE</scope>
    <source>
        <strain evidence="9">CBS 109.77</strain>
    </source>
</reference>
<keyword evidence="5 7" id="KW-0472">Membrane</keyword>
<feature type="transmembrane region" description="Helical" evidence="7">
    <location>
        <begin position="54"/>
        <end position="72"/>
    </location>
</feature>
<evidence type="ECO:0000256" key="3">
    <source>
        <dbReference type="ARBA" id="ARBA00022692"/>
    </source>
</evidence>
<dbReference type="InterPro" id="IPR011701">
    <property type="entry name" value="MFS"/>
</dbReference>
<feature type="transmembrane region" description="Helical" evidence="7">
    <location>
        <begin position="222"/>
        <end position="244"/>
    </location>
</feature>
<proteinExistence type="inferred from homology"/>
<feature type="domain" description="Major facilitator superfamily (MFS) profile" evidence="8">
    <location>
        <begin position="62"/>
        <end position="477"/>
    </location>
</feature>
<name>A0A6A6X1P2_9PLEO</name>
<evidence type="ECO:0000256" key="7">
    <source>
        <dbReference type="SAM" id="Phobius"/>
    </source>
</evidence>
<feature type="transmembrane region" description="Helical" evidence="7">
    <location>
        <begin position="453"/>
        <end position="473"/>
    </location>
</feature>
<evidence type="ECO:0000313" key="10">
    <source>
        <dbReference type="Proteomes" id="UP000799757"/>
    </source>
</evidence>
<evidence type="ECO:0000256" key="5">
    <source>
        <dbReference type="ARBA" id="ARBA00023136"/>
    </source>
</evidence>
<dbReference type="Gene3D" id="1.20.1250.20">
    <property type="entry name" value="MFS general substrate transporter like domains"/>
    <property type="match status" value="2"/>
</dbReference>
<feature type="transmembrane region" description="Helical" evidence="7">
    <location>
        <begin position="291"/>
        <end position="308"/>
    </location>
</feature>
<keyword evidence="4 7" id="KW-1133">Transmembrane helix</keyword>
<accession>A0A6A6X1P2</accession>
<comment type="subcellular location">
    <subcellularLocation>
        <location evidence="1">Membrane</location>
        <topology evidence="1">Multi-pass membrane protein</topology>
    </subcellularLocation>
</comment>
<evidence type="ECO:0000256" key="2">
    <source>
        <dbReference type="ARBA" id="ARBA00022448"/>
    </source>
</evidence>
<gene>
    <name evidence="9" type="ORF">K505DRAFT_252473</name>
</gene>
<dbReference type="EMBL" id="MU002110">
    <property type="protein sequence ID" value="KAF2789827.1"/>
    <property type="molecule type" value="Genomic_DNA"/>
</dbReference>
<dbReference type="InterPro" id="IPR036259">
    <property type="entry name" value="MFS_trans_sf"/>
</dbReference>
<dbReference type="OrthoDB" id="3639251at2759"/>